<feature type="transmembrane region" description="Helical" evidence="8">
    <location>
        <begin position="131"/>
        <end position="153"/>
    </location>
</feature>
<dbReference type="RefSeq" id="WP_264602962.1">
    <property type="nucleotide sequence ID" value="NZ_JAOQNS010000012.1"/>
</dbReference>
<keyword evidence="3" id="KW-1003">Cell membrane</keyword>
<dbReference type="InterPro" id="IPR035906">
    <property type="entry name" value="MetI-like_sf"/>
</dbReference>
<evidence type="ECO:0000256" key="8">
    <source>
        <dbReference type="RuleBase" id="RU363032"/>
    </source>
</evidence>
<evidence type="ECO:0000256" key="3">
    <source>
        <dbReference type="ARBA" id="ARBA00022475"/>
    </source>
</evidence>
<dbReference type="EMBL" id="JAOQNS010000012">
    <property type="protein sequence ID" value="MCW2309378.1"/>
    <property type="molecule type" value="Genomic_DNA"/>
</dbReference>
<dbReference type="CDD" id="cd06261">
    <property type="entry name" value="TM_PBP2"/>
    <property type="match status" value="1"/>
</dbReference>
<dbReference type="InterPro" id="IPR000515">
    <property type="entry name" value="MetI-like"/>
</dbReference>
<evidence type="ECO:0000256" key="1">
    <source>
        <dbReference type="ARBA" id="ARBA00004429"/>
    </source>
</evidence>
<protein>
    <submittedName>
        <fullName evidence="10">ABC-type spermidine/putrescine transport system permease subunit II</fullName>
    </submittedName>
</protein>
<organism evidence="10 11">
    <name type="scientific">Rhodobium gokarnense</name>
    <dbReference type="NCBI Taxonomy" id="364296"/>
    <lineage>
        <taxon>Bacteria</taxon>
        <taxon>Pseudomonadati</taxon>
        <taxon>Pseudomonadota</taxon>
        <taxon>Alphaproteobacteria</taxon>
        <taxon>Hyphomicrobiales</taxon>
        <taxon>Rhodobiaceae</taxon>
        <taxon>Rhodobium</taxon>
    </lineage>
</organism>
<evidence type="ECO:0000256" key="4">
    <source>
        <dbReference type="ARBA" id="ARBA00022519"/>
    </source>
</evidence>
<gene>
    <name evidence="10" type="ORF">M2319_003732</name>
</gene>
<evidence type="ECO:0000256" key="6">
    <source>
        <dbReference type="ARBA" id="ARBA00022989"/>
    </source>
</evidence>
<dbReference type="PANTHER" id="PTHR43357:SF4">
    <property type="entry name" value="INNER MEMBRANE ABC TRANSPORTER PERMEASE PROTEIN YDCV"/>
    <property type="match status" value="1"/>
</dbReference>
<evidence type="ECO:0000259" key="9">
    <source>
        <dbReference type="PROSITE" id="PS50928"/>
    </source>
</evidence>
<sequence>MKQMPFALRFVVILGSLLMIAPIAIILIVSFGGDGYLKFPPTSLSLQWYDIFFGDPRWWRSLWSSLLIALVASLVSTTIGFLASYVLVRTWSRLRTPLLALALTPMIVPQVITAIAMFYASSRAGLVGNLFWVAICHSVIALPIVLLILLATLQSIDVSLEQAAAGMGCSRFGIFRRIVIPLALPGIISAALFSFLASFDELIIALFLTGVTTQTLPVRIWNSLLLEVEPTIAAVSSFLVAITVIVLIADWAIRKATGNLPQETP</sequence>
<proteinExistence type="inferred from homology"/>
<keyword evidence="6 8" id="KW-1133">Transmembrane helix</keyword>
<keyword evidence="5 8" id="KW-0812">Transmembrane</keyword>
<evidence type="ECO:0000256" key="5">
    <source>
        <dbReference type="ARBA" id="ARBA00022692"/>
    </source>
</evidence>
<keyword evidence="2 8" id="KW-0813">Transport</keyword>
<comment type="subcellular location">
    <subcellularLocation>
        <location evidence="1">Cell inner membrane</location>
        <topology evidence="1">Multi-pass membrane protein</topology>
    </subcellularLocation>
    <subcellularLocation>
        <location evidence="8">Cell membrane</location>
        <topology evidence="8">Multi-pass membrane protein</topology>
    </subcellularLocation>
</comment>
<reference evidence="11" key="1">
    <citation type="submission" date="2023-07" db="EMBL/GenBank/DDBJ databases">
        <title>Genome sequencing of Purple Non-Sulfur Bacteria from various extreme environments.</title>
        <authorList>
            <person name="Mayer M."/>
        </authorList>
    </citation>
    <scope>NUCLEOTIDE SEQUENCE [LARGE SCALE GENOMIC DNA]</scope>
    <source>
        <strain evidence="11">DSM 17935</strain>
    </source>
</reference>
<evidence type="ECO:0000256" key="7">
    <source>
        <dbReference type="ARBA" id="ARBA00023136"/>
    </source>
</evidence>
<dbReference type="Proteomes" id="UP001209755">
    <property type="component" value="Unassembled WGS sequence"/>
</dbReference>
<evidence type="ECO:0000256" key="2">
    <source>
        <dbReference type="ARBA" id="ARBA00022448"/>
    </source>
</evidence>
<keyword evidence="7 8" id="KW-0472">Membrane</keyword>
<name>A0ABT3HG48_9HYPH</name>
<accession>A0ABT3HG48</accession>
<feature type="transmembrane region" description="Helical" evidence="8">
    <location>
        <begin position="232"/>
        <end position="253"/>
    </location>
</feature>
<dbReference type="Gene3D" id="1.10.3720.10">
    <property type="entry name" value="MetI-like"/>
    <property type="match status" value="1"/>
</dbReference>
<evidence type="ECO:0000313" key="11">
    <source>
        <dbReference type="Proteomes" id="UP001209755"/>
    </source>
</evidence>
<dbReference type="PROSITE" id="PS50928">
    <property type="entry name" value="ABC_TM1"/>
    <property type="match status" value="1"/>
</dbReference>
<feature type="transmembrane region" description="Helical" evidence="8">
    <location>
        <begin position="174"/>
        <end position="196"/>
    </location>
</feature>
<comment type="caution">
    <text evidence="10">The sequence shown here is derived from an EMBL/GenBank/DDBJ whole genome shotgun (WGS) entry which is preliminary data.</text>
</comment>
<dbReference type="SUPFAM" id="SSF161098">
    <property type="entry name" value="MetI-like"/>
    <property type="match status" value="1"/>
</dbReference>
<evidence type="ECO:0000313" key="10">
    <source>
        <dbReference type="EMBL" id="MCW2309378.1"/>
    </source>
</evidence>
<keyword evidence="4" id="KW-0997">Cell inner membrane</keyword>
<keyword evidence="11" id="KW-1185">Reference proteome</keyword>
<feature type="transmembrane region" description="Helical" evidence="8">
    <location>
        <begin position="98"/>
        <end position="119"/>
    </location>
</feature>
<dbReference type="PANTHER" id="PTHR43357">
    <property type="entry name" value="INNER MEMBRANE ABC TRANSPORTER PERMEASE PROTEIN YDCV"/>
    <property type="match status" value="1"/>
</dbReference>
<comment type="similarity">
    <text evidence="8">Belongs to the binding-protein-dependent transport system permease family.</text>
</comment>
<feature type="transmembrane region" description="Helical" evidence="8">
    <location>
        <begin position="62"/>
        <end position="86"/>
    </location>
</feature>
<feature type="transmembrane region" description="Helical" evidence="8">
    <location>
        <begin position="7"/>
        <end position="31"/>
    </location>
</feature>
<feature type="domain" description="ABC transmembrane type-1" evidence="9">
    <location>
        <begin position="62"/>
        <end position="250"/>
    </location>
</feature>
<dbReference type="Pfam" id="PF00528">
    <property type="entry name" value="BPD_transp_1"/>
    <property type="match status" value="1"/>
</dbReference>